<organism evidence="4 5">
    <name type="scientific">Exilibacterium tricleocarpae</name>
    <dbReference type="NCBI Taxonomy" id="2591008"/>
    <lineage>
        <taxon>Bacteria</taxon>
        <taxon>Pseudomonadati</taxon>
        <taxon>Pseudomonadota</taxon>
        <taxon>Gammaproteobacteria</taxon>
        <taxon>Cellvibrionales</taxon>
        <taxon>Cellvibrionaceae</taxon>
        <taxon>Exilibacterium</taxon>
    </lineage>
</organism>
<dbReference type="Gene3D" id="1.10.530.10">
    <property type="match status" value="1"/>
</dbReference>
<dbReference type="EMBL" id="VHSG01000041">
    <property type="protein sequence ID" value="TQV66491.1"/>
    <property type="molecule type" value="Genomic_DNA"/>
</dbReference>
<proteinExistence type="inferred from homology"/>
<dbReference type="CDD" id="cd00254">
    <property type="entry name" value="LT-like"/>
    <property type="match status" value="1"/>
</dbReference>
<name>A0A545SNF4_9GAMM</name>
<sequence length="264" mass="30361">MKTYHAVLLVLLAVAQPALALIDNRELTRAWRDYQNHSAGAEPNAEFPYQRCFERAGAAHDLPVTLLLAVARAESDFDPRARSHKNALGLMQIRWPITAKDLGIYRKRDLYQPCTNVEAGARYLRRLLDRYHGDLHLALAAYNYGPGRISAQKVPDGARWYSSYVYRHLRYVLGKSDNASKAPGARQHKQRYLDERKQVVMTFHQAYLARNLLEYLEEASPDSRFEWFRAPLGRHQVVILYRGPKEHTRALATVRGLGIPVERR</sequence>
<gene>
    <name evidence="4" type="ORF">FKG94_27040</name>
</gene>
<keyword evidence="2" id="KW-0732">Signal</keyword>
<dbReference type="RefSeq" id="WP_142930077.1">
    <property type="nucleotide sequence ID" value="NZ_ML660116.1"/>
</dbReference>
<dbReference type="PANTHER" id="PTHR37423:SF2">
    <property type="entry name" value="MEMBRANE-BOUND LYTIC MUREIN TRANSGLYCOSYLASE C"/>
    <property type="match status" value="1"/>
</dbReference>
<evidence type="ECO:0000259" key="3">
    <source>
        <dbReference type="Pfam" id="PF01464"/>
    </source>
</evidence>
<dbReference type="AlphaFoldDB" id="A0A545SNF4"/>
<keyword evidence="5" id="KW-1185">Reference proteome</keyword>
<dbReference type="Pfam" id="PF01464">
    <property type="entry name" value="SLT"/>
    <property type="match status" value="1"/>
</dbReference>
<evidence type="ECO:0000313" key="5">
    <source>
        <dbReference type="Proteomes" id="UP000319732"/>
    </source>
</evidence>
<dbReference type="SUPFAM" id="SSF53955">
    <property type="entry name" value="Lysozyme-like"/>
    <property type="match status" value="1"/>
</dbReference>
<evidence type="ECO:0000256" key="1">
    <source>
        <dbReference type="ARBA" id="ARBA00007734"/>
    </source>
</evidence>
<feature type="chain" id="PRO_5021765760" evidence="2">
    <location>
        <begin position="21"/>
        <end position="264"/>
    </location>
</feature>
<evidence type="ECO:0000256" key="2">
    <source>
        <dbReference type="SAM" id="SignalP"/>
    </source>
</evidence>
<dbReference type="InterPro" id="IPR023346">
    <property type="entry name" value="Lysozyme-like_dom_sf"/>
</dbReference>
<evidence type="ECO:0000313" key="4">
    <source>
        <dbReference type="EMBL" id="TQV66491.1"/>
    </source>
</evidence>
<dbReference type="Proteomes" id="UP000319732">
    <property type="component" value="Unassembled WGS sequence"/>
</dbReference>
<reference evidence="4 5" key="1">
    <citation type="submission" date="2019-06" db="EMBL/GenBank/DDBJ databases">
        <title>Whole genome sequence for Cellvibrionaceae sp. R142.</title>
        <authorList>
            <person name="Wang G."/>
        </authorList>
    </citation>
    <scope>NUCLEOTIDE SEQUENCE [LARGE SCALE GENOMIC DNA]</scope>
    <source>
        <strain evidence="4 5">R142</strain>
    </source>
</reference>
<protein>
    <submittedName>
        <fullName evidence="4">Lytic transglycosylase domain-containing protein</fullName>
    </submittedName>
</protein>
<dbReference type="OrthoDB" id="5620293at2"/>
<dbReference type="InterPro" id="IPR008258">
    <property type="entry name" value="Transglycosylase_SLT_dom_1"/>
</dbReference>
<accession>A0A545SNF4</accession>
<feature type="signal peptide" evidence="2">
    <location>
        <begin position="1"/>
        <end position="20"/>
    </location>
</feature>
<dbReference type="PANTHER" id="PTHR37423">
    <property type="entry name" value="SOLUBLE LYTIC MUREIN TRANSGLYCOSYLASE-RELATED"/>
    <property type="match status" value="1"/>
</dbReference>
<comment type="similarity">
    <text evidence="1">Belongs to the transglycosylase Slt family.</text>
</comment>
<feature type="domain" description="Transglycosylase SLT" evidence="3">
    <location>
        <begin position="52"/>
        <end position="153"/>
    </location>
</feature>
<comment type="caution">
    <text evidence="4">The sequence shown here is derived from an EMBL/GenBank/DDBJ whole genome shotgun (WGS) entry which is preliminary data.</text>
</comment>